<reference evidence="1 2" key="1">
    <citation type="submission" date="2020-10" db="EMBL/GenBank/DDBJ databases">
        <title>Plant Genome Project.</title>
        <authorList>
            <person name="Zhang R.-G."/>
        </authorList>
    </citation>
    <scope>NUCLEOTIDE SEQUENCE [LARGE SCALE GENOMIC DNA]</scope>
    <source>
        <strain evidence="1">FAFU-HL-1</strain>
        <tissue evidence="1">Leaf</tissue>
    </source>
</reference>
<dbReference type="GO" id="GO:0006465">
    <property type="term" value="P:signal peptide processing"/>
    <property type="evidence" value="ECO:0007669"/>
    <property type="project" value="InterPro"/>
</dbReference>
<evidence type="ECO:0008006" key="3">
    <source>
        <dbReference type="Google" id="ProtNLM"/>
    </source>
</evidence>
<dbReference type="EMBL" id="JADGMS010000002">
    <property type="protein sequence ID" value="KAF9686840.1"/>
    <property type="molecule type" value="Genomic_DNA"/>
</dbReference>
<accession>A0A835N5V4</accession>
<dbReference type="InterPro" id="IPR053307">
    <property type="entry name" value="Mitochondrial_IM_protease"/>
</dbReference>
<dbReference type="Gene3D" id="2.10.109.10">
    <property type="entry name" value="Umud Fragment, subunit A"/>
    <property type="match status" value="1"/>
</dbReference>
<gene>
    <name evidence="1" type="ORF">SADUNF_Sadunf02G0031500</name>
</gene>
<proteinExistence type="predicted"/>
<dbReference type="Proteomes" id="UP000657918">
    <property type="component" value="Unassembled WGS sequence"/>
</dbReference>
<dbReference type="PANTHER" id="PTHR47040:SF1">
    <property type="entry name" value="MITOCHONDRIAL ATP-INDEPENDENT INNER MEMBRANE PROTEASE SUBUNIT 2"/>
    <property type="match status" value="1"/>
</dbReference>
<dbReference type="AlphaFoldDB" id="A0A835N5V4"/>
<protein>
    <recommendedName>
        <fullName evidence="3">Peptidase S24/S26A/S26B/S26C family protein</fullName>
    </recommendedName>
</protein>
<sequence>MVSLSTWCRYIAHKFEYSLSLSYKSYKGGIINSKEVYDTVWKNLFQGKLTYLHWNKGQEMAPTVGEQGGTLLIRKLPTADPIAYSFCDVGVPITGDCLIGWQVMLLAYSSELIFLRKTISMNVEVHMQDHSLSLQSTLLSKPHNHTLQHYQYSLMMELSVDDGYALQMGIMYNFYYRNVTVHVFVGDVVLLKDPEKSDNFLVRRLAAIEGYEMVSTDEKDDPFVLDKDECWVMADNDKLKPKEANDSRTFGPISISSIVGRVIYCLQTAVDHGPVQNSHFSMRKDSPVLEVELDVEEMAKNHKA</sequence>
<dbReference type="InterPro" id="IPR019533">
    <property type="entry name" value="Peptidase_S26"/>
</dbReference>
<comment type="caution">
    <text evidence="1">The sequence shown here is derived from an EMBL/GenBank/DDBJ whole genome shotgun (WGS) entry which is preliminary data.</text>
</comment>
<dbReference type="CDD" id="cd06530">
    <property type="entry name" value="S26_SPase_I"/>
    <property type="match status" value="1"/>
</dbReference>
<evidence type="ECO:0000313" key="1">
    <source>
        <dbReference type="EMBL" id="KAF9686840.1"/>
    </source>
</evidence>
<dbReference type="GO" id="GO:0004252">
    <property type="term" value="F:serine-type endopeptidase activity"/>
    <property type="evidence" value="ECO:0007669"/>
    <property type="project" value="InterPro"/>
</dbReference>
<dbReference type="InterPro" id="IPR036286">
    <property type="entry name" value="LexA/Signal_pep-like_sf"/>
</dbReference>
<keyword evidence="2" id="KW-1185">Reference proteome</keyword>
<name>A0A835N5V4_9ROSI</name>
<dbReference type="SUPFAM" id="SSF51306">
    <property type="entry name" value="LexA/Signal peptidase"/>
    <property type="match status" value="1"/>
</dbReference>
<dbReference type="OrthoDB" id="308440at2759"/>
<evidence type="ECO:0000313" key="2">
    <source>
        <dbReference type="Proteomes" id="UP000657918"/>
    </source>
</evidence>
<dbReference type="PANTHER" id="PTHR47040">
    <property type="entry name" value="OSJNBA0068L06.9 PROTEIN"/>
    <property type="match status" value="1"/>
</dbReference>
<organism evidence="1 2">
    <name type="scientific">Salix dunnii</name>
    <dbReference type="NCBI Taxonomy" id="1413687"/>
    <lineage>
        <taxon>Eukaryota</taxon>
        <taxon>Viridiplantae</taxon>
        <taxon>Streptophyta</taxon>
        <taxon>Embryophyta</taxon>
        <taxon>Tracheophyta</taxon>
        <taxon>Spermatophyta</taxon>
        <taxon>Magnoliopsida</taxon>
        <taxon>eudicotyledons</taxon>
        <taxon>Gunneridae</taxon>
        <taxon>Pentapetalae</taxon>
        <taxon>rosids</taxon>
        <taxon>fabids</taxon>
        <taxon>Malpighiales</taxon>
        <taxon>Salicaceae</taxon>
        <taxon>Saliceae</taxon>
        <taxon>Salix</taxon>
    </lineage>
</organism>